<accession>A0A9E6PEV0</accession>
<name>A0A9E6PEV0_9PSED</name>
<dbReference type="EMBL" id="CP077093">
    <property type="protein sequence ID" value="QXI25567.1"/>
    <property type="molecule type" value="Genomic_DNA"/>
</dbReference>
<reference evidence="1 2" key="1">
    <citation type="journal article" date="2020" name="Microorganisms">
        <title>Reliable Identification of Environmental Pseudomonas Isolates Using the rpoD Gene.</title>
        <authorList>
            <consortium name="The Broad Institute Genome Sequencing Platform"/>
            <person name="Girard L."/>
            <person name="Lood C."/>
            <person name="Rokni-Zadeh H."/>
            <person name="van Noort V."/>
            <person name="Lavigne R."/>
            <person name="De Mot R."/>
        </authorList>
    </citation>
    <scope>NUCLEOTIDE SEQUENCE [LARGE SCALE GENOMIC DNA]</scope>
    <source>
        <strain evidence="1 2">RW8P3</strain>
    </source>
</reference>
<evidence type="ECO:0000313" key="1">
    <source>
        <dbReference type="EMBL" id="QXI25567.1"/>
    </source>
</evidence>
<proteinExistence type="predicted"/>
<dbReference type="RefSeq" id="WP_186676388.1">
    <property type="nucleotide sequence ID" value="NZ_CP077093.1"/>
</dbReference>
<protein>
    <submittedName>
        <fullName evidence="1">Uncharacterized protein</fullName>
    </submittedName>
</protein>
<organism evidence="1 2">
    <name type="scientific">Pseudomonas vanderleydeniana</name>
    <dbReference type="NCBI Taxonomy" id="2745495"/>
    <lineage>
        <taxon>Bacteria</taxon>
        <taxon>Pseudomonadati</taxon>
        <taxon>Pseudomonadota</taxon>
        <taxon>Gammaproteobacteria</taxon>
        <taxon>Pseudomonadales</taxon>
        <taxon>Pseudomonadaceae</taxon>
        <taxon>Pseudomonas</taxon>
    </lineage>
</organism>
<dbReference type="AlphaFoldDB" id="A0A9E6PEV0"/>
<dbReference type="Proteomes" id="UP000634530">
    <property type="component" value="Chromosome"/>
</dbReference>
<dbReference type="KEGG" id="pvw:HU752_016395"/>
<evidence type="ECO:0000313" key="2">
    <source>
        <dbReference type="Proteomes" id="UP000634530"/>
    </source>
</evidence>
<keyword evidence="2" id="KW-1185">Reference proteome</keyword>
<gene>
    <name evidence="1" type="ORF">HU752_016395</name>
</gene>
<sequence length="243" mass="26738">MDHTPLPAPHIALALGNFHYPQHNLLPVAALTSNLALDIENAWPDPAQSGQVDHMTLLYTSPTGSVHEVPVPLPGPLHFPLRVWLPYKYLHEDGVSKVAFKVRNHAGVTYESDPVAFTIDLRVPNHDQAGTKPVVDDEVGFPGVTRDYLLRHCNSVKFLVEQYPGQTAGDRVGLCLGGPNEPVLSDVLVTRADRDIIIRLDAEYFLELADGVHLAYYKLFSRAGKVGPNSKGTFVRIDLGPRD</sequence>
<reference evidence="1 2" key="2">
    <citation type="journal article" date="2021" name="Microorganisms">
        <title>The Ever-Expanding Pseudomonas Genus: Description of 43 New Species and Partition of the Pseudomonas putida Group.</title>
        <authorList>
            <person name="Girard L."/>
            <person name="Lood C."/>
            <person name="Hofte M."/>
            <person name="Vandamme P."/>
            <person name="Rokni-Zadeh H."/>
            <person name="van Noort V."/>
            <person name="Lavigne R."/>
            <person name="De Mot R."/>
        </authorList>
    </citation>
    <scope>NUCLEOTIDE SEQUENCE [LARGE SCALE GENOMIC DNA]</scope>
    <source>
        <strain evidence="1 2">RW8P3</strain>
    </source>
</reference>